<keyword evidence="4" id="KW-0378">Hydrolase</keyword>
<protein>
    <submittedName>
        <fullName evidence="9">DNA repair protein RadC</fullName>
    </submittedName>
</protein>
<dbReference type="SUPFAM" id="SSF47781">
    <property type="entry name" value="RuvA domain 2-like"/>
    <property type="match status" value="1"/>
</dbReference>
<dbReference type="GO" id="GO:0046872">
    <property type="term" value="F:metal ion binding"/>
    <property type="evidence" value="ECO:0007669"/>
    <property type="project" value="UniProtKB-KW"/>
</dbReference>
<dbReference type="GO" id="GO:0008237">
    <property type="term" value="F:metallopeptidase activity"/>
    <property type="evidence" value="ECO:0007669"/>
    <property type="project" value="UniProtKB-KW"/>
</dbReference>
<feature type="domain" description="MPN" evidence="8">
    <location>
        <begin position="102"/>
        <end position="224"/>
    </location>
</feature>
<dbReference type="PROSITE" id="PS50249">
    <property type="entry name" value="MPN"/>
    <property type="match status" value="1"/>
</dbReference>
<evidence type="ECO:0000256" key="1">
    <source>
        <dbReference type="ARBA" id="ARBA00010243"/>
    </source>
</evidence>
<dbReference type="EMBL" id="DXES01000175">
    <property type="protein sequence ID" value="HIX66225.1"/>
    <property type="molecule type" value="Genomic_DNA"/>
</dbReference>
<gene>
    <name evidence="9" type="primary">radC</name>
    <name evidence="9" type="ORF">H9736_08260</name>
</gene>
<reference evidence="9" key="1">
    <citation type="journal article" date="2021" name="PeerJ">
        <title>Extensive microbial diversity within the chicken gut microbiome revealed by metagenomics and culture.</title>
        <authorList>
            <person name="Gilroy R."/>
            <person name="Ravi A."/>
            <person name="Getino M."/>
            <person name="Pursley I."/>
            <person name="Horton D.L."/>
            <person name="Alikhan N.F."/>
            <person name="Baker D."/>
            <person name="Gharbi K."/>
            <person name="Hall N."/>
            <person name="Watson M."/>
            <person name="Adriaenssens E.M."/>
            <person name="Foster-Nyarko E."/>
            <person name="Jarju S."/>
            <person name="Secka A."/>
            <person name="Antonio M."/>
            <person name="Oren A."/>
            <person name="Chaudhuri R.R."/>
            <person name="La Ragione R."/>
            <person name="Hildebrand F."/>
            <person name="Pallen M.J."/>
        </authorList>
    </citation>
    <scope>NUCLEOTIDE SEQUENCE</scope>
    <source>
        <strain evidence="9">CHK188-5543</strain>
    </source>
</reference>
<evidence type="ECO:0000256" key="7">
    <source>
        <dbReference type="RuleBase" id="RU003797"/>
    </source>
</evidence>
<dbReference type="CDD" id="cd08071">
    <property type="entry name" value="MPN_DUF2466"/>
    <property type="match status" value="1"/>
</dbReference>
<name>A0A9D1WSY5_9FIRM</name>
<keyword evidence="5" id="KW-0862">Zinc</keyword>
<dbReference type="NCBIfam" id="TIGR00608">
    <property type="entry name" value="radc"/>
    <property type="match status" value="1"/>
</dbReference>
<dbReference type="InterPro" id="IPR046778">
    <property type="entry name" value="UPF0758_N"/>
</dbReference>
<proteinExistence type="inferred from homology"/>
<organism evidence="9 10">
    <name type="scientific">Candidatus Anaerotruncus excrementipullorum</name>
    <dbReference type="NCBI Taxonomy" id="2838465"/>
    <lineage>
        <taxon>Bacteria</taxon>
        <taxon>Bacillati</taxon>
        <taxon>Bacillota</taxon>
        <taxon>Clostridia</taxon>
        <taxon>Eubacteriales</taxon>
        <taxon>Oscillospiraceae</taxon>
        <taxon>Anaerotruncus</taxon>
    </lineage>
</organism>
<dbReference type="AlphaFoldDB" id="A0A9D1WSY5"/>
<dbReference type="Gene3D" id="1.10.150.20">
    <property type="entry name" value="5' to 3' exonuclease, C-terminal subdomain"/>
    <property type="match status" value="1"/>
</dbReference>
<evidence type="ECO:0000256" key="4">
    <source>
        <dbReference type="ARBA" id="ARBA00022801"/>
    </source>
</evidence>
<dbReference type="Gene3D" id="3.40.140.10">
    <property type="entry name" value="Cytidine Deaminase, domain 2"/>
    <property type="match status" value="1"/>
</dbReference>
<dbReference type="Pfam" id="PF20582">
    <property type="entry name" value="UPF0758_N"/>
    <property type="match status" value="1"/>
</dbReference>
<evidence type="ECO:0000313" key="10">
    <source>
        <dbReference type="Proteomes" id="UP000886800"/>
    </source>
</evidence>
<dbReference type="NCBIfam" id="NF000642">
    <property type="entry name" value="PRK00024.1"/>
    <property type="match status" value="1"/>
</dbReference>
<evidence type="ECO:0000256" key="6">
    <source>
        <dbReference type="ARBA" id="ARBA00023049"/>
    </source>
</evidence>
<keyword evidence="2" id="KW-0645">Protease</keyword>
<dbReference type="Pfam" id="PF04002">
    <property type="entry name" value="RadC"/>
    <property type="match status" value="1"/>
</dbReference>
<keyword evidence="6" id="KW-0482">Metalloprotease</keyword>
<dbReference type="PANTHER" id="PTHR30471">
    <property type="entry name" value="DNA REPAIR PROTEIN RADC"/>
    <property type="match status" value="1"/>
</dbReference>
<accession>A0A9D1WSY5</accession>
<dbReference type="InterPro" id="IPR001405">
    <property type="entry name" value="UPF0758"/>
</dbReference>
<dbReference type="SUPFAM" id="SSF102712">
    <property type="entry name" value="JAB1/MPN domain"/>
    <property type="match status" value="1"/>
</dbReference>
<keyword evidence="3" id="KW-0479">Metal-binding</keyword>
<dbReference type="InterPro" id="IPR010994">
    <property type="entry name" value="RuvA_2-like"/>
</dbReference>
<dbReference type="PANTHER" id="PTHR30471:SF3">
    <property type="entry name" value="UPF0758 PROTEIN YEES-RELATED"/>
    <property type="match status" value="1"/>
</dbReference>
<evidence type="ECO:0000259" key="8">
    <source>
        <dbReference type="PROSITE" id="PS50249"/>
    </source>
</evidence>
<dbReference type="Proteomes" id="UP000886800">
    <property type="component" value="Unassembled WGS sequence"/>
</dbReference>
<evidence type="ECO:0000256" key="5">
    <source>
        <dbReference type="ARBA" id="ARBA00022833"/>
    </source>
</evidence>
<evidence type="ECO:0000313" key="9">
    <source>
        <dbReference type="EMBL" id="HIX66225.1"/>
    </source>
</evidence>
<evidence type="ECO:0000256" key="3">
    <source>
        <dbReference type="ARBA" id="ARBA00022723"/>
    </source>
</evidence>
<dbReference type="InterPro" id="IPR037518">
    <property type="entry name" value="MPN"/>
</dbReference>
<dbReference type="GO" id="GO:0006508">
    <property type="term" value="P:proteolysis"/>
    <property type="evidence" value="ECO:0007669"/>
    <property type="project" value="UniProtKB-KW"/>
</dbReference>
<dbReference type="InterPro" id="IPR025657">
    <property type="entry name" value="RadC_JAB"/>
</dbReference>
<reference evidence="9" key="2">
    <citation type="submission" date="2021-04" db="EMBL/GenBank/DDBJ databases">
        <authorList>
            <person name="Gilroy R."/>
        </authorList>
    </citation>
    <scope>NUCLEOTIDE SEQUENCE</scope>
    <source>
        <strain evidence="9">CHK188-5543</strain>
    </source>
</reference>
<sequence length="227" mass="25314">MPSLHEGHRRRLKERFLKDGLDGFEDHNVLELLLFYAIPQRDTNELAHQLLKRFGSLSGVFNANYQELCQENGVGANVATLLKMVPELARRYLDDQVSAQTVLTTMEQIGDFLRPKFVGRQEEMVYLLCLSNKGGVVGGGFLSKGVVNATVLSAREVVELALRNNASAVVLAHNHPHGLALPSSADIAVTKELQNALEMVKIEFMDHLIFSDDAFISLRHSTPIWHL</sequence>
<evidence type="ECO:0000256" key="2">
    <source>
        <dbReference type="ARBA" id="ARBA00022670"/>
    </source>
</evidence>
<comment type="similarity">
    <text evidence="1 7">Belongs to the UPF0758 family.</text>
</comment>
<comment type="caution">
    <text evidence="9">The sequence shown here is derived from an EMBL/GenBank/DDBJ whole genome shotgun (WGS) entry which is preliminary data.</text>
</comment>